<proteinExistence type="predicted"/>
<sequence length="42" mass="4976">MSSYQKAPQKGIVKFQYFFEALLSCSCFNLLYNTDELYARRT</sequence>
<dbReference type="EMBL" id="JPFW01000006">
    <property type="protein sequence ID" value="KEQ41657.1"/>
    <property type="molecule type" value="Genomic_DNA"/>
</dbReference>
<reference evidence="2 3" key="1">
    <citation type="submission" date="2014-05" db="EMBL/GenBank/DDBJ databases">
        <authorList>
            <person name="Daugherty S.C."/>
            <person name="Tallon L.J."/>
            <person name="Sadzewicz L."/>
            <person name="Kilian M."/>
            <person name="Tettelin H."/>
        </authorList>
    </citation>
    <scope>NUCLEOTIDE SEQUENCE [LARGE SCALE GENOMIC DNA]</scope>
    <source>
        <strain evidence="2 3">SK642</strain>
    </source>
</reference>
<dbReference type="AlphaFoldDB" id="A0A081QFD4"/>
<feature type="transmembrane region" description="Helical" evidence="1">
    <location>
        <begin position="12"/>
        <end position="32"/>
    </location>
</feature>
<evidence type="ECO:0000256" key="1">
    <source>
        <dbReference type="SAM" id="Phobius"/>
    </source>
</evidence>
<name>A0A081QFD4_STRMT</name>
<keyword evidence="1" id="KW-0812">Transmembrane</keyword>
<evidence type="ECO:0000313" key="2">
    <source>
        <dbReference type="EMBL" id="KEQ41657.1"/>
    </source>
</evidence>
<dbReference type="Proteomes" id="UP000028030">
    <property type="component" value="Unassembled WGS sequence"/>
</dbReference>
<accession>A0A081QFD4</accession>
<keyword evidence="1" id="KW-1133">Transmembrane helix</keyword>
<evidence type="ECO:0000313" key="3">
    <source>
        <dbReference type="Proteomes" id="UP000028030"/>
    </source>
</evidence>
<protein>
    <submittedName>
        <fullName evidence="2">Uncharacterized protein</fullName>
    </submittedName>
</protein>
<keyword evidence="1" id="KW-0472">Membrane</keyword>
<comment type="caution">
    <text evidence="2">The sequence shown here is derived from an EMBL/GenBank/DDBJ whole genome shotgun (WGS) entry which is preliminary data.</text>
</comment>
<organism evidence="2 3">
    <name type="scientific">Streptococcus mitis</name>
    <dbReference type="NCBI Taxonomy" id="28037"/>
    <lineage>
        <taxon>Bacteria</taxon>
        <taxon>Bacillati</taxon>
        <taxon>Bacillota</taxon>
        <taxon>Bacilli</taxon>
        <taxon>Lactobacillales</taxon>
        <taxon>Streptococcaceae</taxon>
        <taxon>Streptococcus</taxon>
        <taxon>Streptococcus mitis group</taxon>
    </lineage>
</organism>
<gene>
    <name evidence="2" type="ORF">SK642_0514</name>
</gene>